<dbReference type="SMART" id="SM00448">
    <property type="entry name" value="REC"/>
    <property type="match status" value="1"/>
</dbReference>
<evidence type="ECO:0000256" key="2">
    <source>
        <dbReference type="ARBA" id="ARBA00022553"/>
    </source>
</evidence>
<dbReference type="InterPro" id="IPR028976">
    <property type="entry name" value="CheC-like_sf"/>
</dbReference>
<dbReference type="SUPFAM" id="SSF52172">
    <property type="entry name" value="CheY-like"/>
    <property type="match status" value="1"/>
</dbReference>
<keyword evidence="2 3" id="KW-0597">Phosphoprotein</keyword>
<dbReference type="Proteomes" id="UP000722750">
    <property type="component" value="Unassembled WGS sequence"/>
</dbReference>
<evidence type="ECO:0000259" key="4">
    <source>
        <dbReference type="PROSITE" id="PS50110"/>
    </source>
</evidence>
<dbReference type="Pfam" id="PF00072">
    <property type="entry name" value="Response_reg"/>
    <property type="match status" value="1"/>
</dbReference>
<dbReference type="GO" id="GO:0006935">
    <property type="term" value="P:chemotaxis"/>
    <property type="evidence" value="ECO:0007669"/>
    <property type="project" value="UniProtKB-KW"/>
</dbReference>
<dbReference type="EMBL" id="JAANXD010000074">
    <property type="protein sequence ID" value="MBS1258757.1"/>
    <property type="molecule type" value="Genomic_DNA"/>
</dbReference>
<accession>A0A941W422</accession>
<dbReference type="PANTHER" id="PTHR44591:SF3">
    <property type="entry name" value="RESPONSE REGULATORY DOMAIN-CONTAINING PROTEIN"/>
    <property type="match status" value="1"/>
</dbReference>
<dbReference type="PANTHER" id="PTHR44591">
    <property type="entry name" value="STRESS RESPONSE REGULATOR PROTEIN 1"/>
    <property type="match status" value="1"/>
</dbReference>
<proteinExistence type="predicted"/>
<dbReference type="AlphaFoldDB" id="A0A941W422"/>
<dbReference type="GO" id="GO:0000160">
    <property type="term" value="P:phosphorelay signal transduction system"/>
    <property type="evidence" value="ECO:0007669"/>
    <property type="project" value="InterPro"/>
</dbReference>
<feature type="domain" description="Response regulatory" evidence="4">
    <location>
        <begin position="207"/>
        <end position="323"/>
    </location>
</feature>
<evidence type="ECO:0000313" key="5">
    <source>
        <dbReference type="EMBL" id="MBS1258757.1"/>
    </source>
</evidence>
<keyword evidence="1" id="KW-0145">Chemotaxis</keyword>
<dbReference type="InterPro" id="IPR050595">
    <property type="entry name" value="Bact_response_regulator"/>
</dbReference>
<dbReference type="InterPro" id="IPR001789">
    <property type="entry name" value="Sig_transdc_resp-reg_receiver"/>
</dbReference>
<sequence>MEETVDNNICPPKLKELIEGMINKLNEDCTSLLGRNFGISKPNSEIVTLGDFIDNNNDAYYYLINSELGGFYQGNICTILKLSDVIKISSVLLGSEDKEIQEKVEKGELDADGTDGIMEFSRQYSSIIESALRNKLPKEVQVKLSTCTTIDKDNASEALKDIISNEYINLKSLLLIKGFDTEEYNMLFPIESVEEFFGEAIHEKNTNVLVTDDSLTDVRVISKYLTNTSFHVIPAHDAKQAFAILQKEKIHLIIQDLIMPEQSGIEICKKIKKTPYTRGIPLIMISSHPTQEAVVESLQAGARDFLVKPFSKEKLLQRISRYKVKEKLATLY</sequence>
<evidence type="ECO:0000256" key="3">
    <source>
        <dbReference type="PROSITE-ProRule" id="PRU00169"/>
    </source>
</evidence>
<dbReference type="Gene3D" id="3.40.50.2300">
    <property type="match status" value="1"/>
</dbReference>
<name>A0A941W422_9BACT</name>
<comment type="caution">
    <text evidence="5">The sequence shown here is derived from an EMBL/GenBank/DDBJ whole genome shotgun (WGS) entry which is preliminary data.</text>
</comment>
<dbReference type="Gene3D" id="3.40.1550.10">
    <property type="entry name" value="CheC-like"/>
    <property type="match status" value="1"/>
</dbReference>
<feature type="modified residue" description="4-aspartylphosphate" evidence="3">
    <location>
        <position position="256"/>
    </location>
</feature>
<evidence type="ECO:0000256" key="1">
    <source>
        <dbReference type="ARBA" id="ARBA00022500"/>
    </source>
</evidence>
<dbReference type="InterPro" id="IPR011006">
    <property type="entry name" value="CheY-like_superfamily"/>
</dbReference>
<protein>
    <submittedName>
        <fullName evidence="5">Regulator of RpoS</fullName>
    </submittedName>
</protein>
<dbReference type="PROSITE" id="PS50110">
    <property type="entry name" value="RESPONSE_REGULATORY"/>
    <property type="match status" value="1"/>
</dbReference>
<evidence type="ECO:0000313" key="6">
    <source>
        <dbReference type="Proteomes" id="UP000722750"/>
    </source>
</evidence>
<organism evidence="5 6">
    <name type="scientific">Candidatus Scalindua arabica</name>
    <dbReference type="NCBI Taxonomy" id="1127984"/>
    <lineage>
        <taxon>Bacteria</taxon>
        <taxon>Pseudomonadati</taxon>
        <taxon>Planctomycetota</taxon>
        <taxon>Candidatus Brocadiia</taxon>
        <taxon>Candidatus Brocadiales</taxon>
        <taxon>Candidatus Scalinduaceae</taxon>
        <taxon>Candidatus Scalindua</taxon>
    </lineage>
</organism>
<gene>
    <name evidence="5" type="ORF">MAG551_01819</name>
</gene>
<reference evidence="5" key="1">
    <citation type="journal article" date="2021" name="ISME J.">
        <title>Fine-scale metabolic discontinuity in a stratified prokaryote microbiome of a Red Sea deep halocline.</title>
        <authorList>
            <person name="Michoud G."/>
            <person name="Ngugi D.K."/>
            <person name="Barozzi A."/>
            <person name="Merlino G."/>
            <person name="Calleja M.L."/>
            <person name="Delgado-Huertas A."/>
            <person name="Moran X.A.G."/>
            <person name="Daffonchio D."/>
        </authorList>
    </citation>
    <scope>NUCLEOTIDE SEQUENCE</scope>
    <source>
        <strain evidence="5">SuakinDeep_MAG55_1</strain>
    </source>
</reference>
<dbReference type="SUPFAM" id="SSF103039">
    <property type="entry name" value="CheC-like"/>
    <property type="match status" value="1"/>
</dbReference>